<comment type="caution">
    <text evidence="4">The sequence shown here is derived from an EMBL/GenBank/DDBJ whole genome shotgun (WGS) entry which is preliminary data.</text>
</comment>
<keyword evidence="5" id="KW-1185">Reference proteome</keyword>
<evidence type="ECO:0000313" key="5">
    <source>
        <dbReference type="Proteomes" id="UP000647172"/>
    </source>
</evidence>
<sequence length="317" mass="34160">MQDSGTAADVRPGFTHSALFYDSESAYGSALAAFVRDGLARDEAVAVAADARSTGLLRDALADDAAEVRFLAAEEWYVRPVKTIAGWAQLLRAAAAGGRPFMRLVGHTSPAHGTQTWVRFESALNRSLAGLPGHLLCPYDRRALPADTIRTALRTHPRLHDGGWRESAGYEPPERLLAAVPEPPYPVAGEPVIAVPVHDTVADLRAQVRARAAAEGWLPPERLENLLLALSEVATNGIRHGGERRELRVWLTEEAVVCEVTDDGAVPPDPLAGYLPPRSGRIGGMGLWLVQQLCDAMAIRSVDGLTHARFALRRSPA</sequence>
<evidence type="ECO:0000259" key="3">
    <source>
        <dbReference type="Pfam" id="PF14417"/>
    </source>
</evidence>
<keyword evidence="1" id="KW-0808">Transferase</keyword>
<dbReference type="Pfam" id="PF13581">
    <property type="entry name" value="HATPase_c_2"/>
    <property type="match status" value="1"/>
</dbReference>
<name>A0A919JID7_9ACTN</name>
<protein>
    <submittedName>
        <fullName evidence="4">Anti-sigma regulatory factor</fullName>
    </submittedName>
</protein>
<dbReference type="InterPro" id="IPR025847">
    <property type="entry name" value="MEDS_domain"/>
</dbReference>
<feature type="domain" description="MEDS" evidence="3">
    <location>
        <begin position="15"/>
        <end position="157"/>
    </location>
</feature>
<dbReference type="InterPro" id="IPR050267">
    <property type="entry name" value="Anti-sigma-factor_SerPK"/>
</dbReference>
<dbReference type="AlphaFoldDB" id="A0A919JID7"/>
<dbReference type="NCBIfam" id="NF041045">
    <property type="entry name" value="RsbA_anti_sig"/>
    <property type="match status" value="1"/>
</dbReference>
<dbReference type="InterPro" id="IPR047718">
    <property type="entry name" value="RsbA-like_anti_sig"/>
</dbReference>
<dbReference type="CDD" id="cd16936">
    <property type="entry name" value="HATPase_RsbW-like"/>
    <property type="match status" value="1"/>
</dbReference>
<feature type="domain" description="Histidine kinase/HSP90-like ATPase" evidence="2">
    <location>
        <begin position="201"/>
        <end position="309"/>
    </location>
</feature>
<dbReference type="InterPro" id="IPR003594">
    <property type="entry name" value="HATPase_dom"/>
</dbReference>
<organism evidence="4 5">
    <name type="scientific">Actinoplanes nipponensis</name>
    <dbReference type="NCBI Taxonomy" id="135950"/>
    <lineage>
        <taxon>Bacteria</taxon>
        <taxon>Bacillati</taxon>
        <taxon>Actinomycetota</taxon>
        <taxon>Actinomycetes</taxon>
        <taxon>Micromonosporales</taxon>
        <taxon>Micromonosporaceae</taxon>
        <taxon>Actinoplanes</taxon>
    </lineage>
</organism>
<dbReference type="InterPro" id="IPR036890">
    <property type="entry name" value="HATPase_C_sf"/>
</dbReference>
<keyword evidence="1" id="KW-0418">Kinase</keyword>
<dbReference type="RefSeq" id="WP_203769465.1">
    <property type="nucleotide sequence ID" value="NZ_BAAAYJ010000107.1"/>
</dbReference>
<evidence type="ECO:0000256" key="1">
    <source>
        <dbReference type="ARBA" id="ARBA00022527"/>
    </source>
</evidence>
<gene>
    <name evidence="4" type="ORF">Ani05nite_34490</name>
</gene>
<dbReference type="EMBL" id="BOMQ01000043">
    <property type="protein sequence ID" value="GIE49915.1"/>
    <property type="molecule type" value="Genomic_DNA"/>
</dbReference>
<dbReference type="SUPFAM" id="SSF55874">
    <property type="entry name" value="ATPase domain of HSP90 chaperone/DNA topoisomerase II/histidine kinase"/>
    <property type="match status" value="1"/>
</dbReference>
<accession>A0A919JID7</accession>
<dbReference type="Proteomes" id="UP000647172">
    <property type="component" value="Unassembled WGS sequence"/>
</dbReference>
<reference evidence="4" key="1">
    <citation type="submission" date="2021-01" db="EMBL/GenBank/DDBJ databases">
        <title>Whole genome shotgun sequence of Actinoplanes nipponensis NBRC 14063.</title>
        <authorList>
            <person name="Komaki H."/>
            <person name="Tamura T."/>
        </authorList>
    </citation>
    <scope>NUCLEOTIDE SEQUENCE</scope>
    <source>
        <strain evidence="4">NBRC 14063</strain>
    </source>
</reference>
<evidence type="ECO:0000259" key="2">
    <source>
        <dbReference type="Pfam" id="PF13581"/>
    </source>
</evidence>
<keyword evidence="1" id="KW-0723">Serine/threonine-protein kinase</keyword>
<dbReference type="GO" id="GO:0004674">
    <property type="term" value="F:protein serine/threonine kinase activity"/>
    <property type="evidence" value="ECO:0007669"/>
    <property type="project" value="UniProtKB-KW"/>
</dbReference>
<dbReference type="PANTHER" id="PTHR35526:SF3">
    <property type="entry name" value="ANTI-SIGMA-F FACTOR RSBW"/>
    <property type="match status" value="1"/>
</dbReference>
<dbReference type="PANTHER" id="PTHR35526">
    <property type="entry name" value="ANTI-SIGMA-F FACTOR RSBW-RELATED"/>
    <property type="match status" value="1"/>
</dbReference>
<evidence type="ECO:0000313" key="4">
    <source>
        <dbReference type="EMBL" id="GIE49915.1"/>
    </source>
</evidence>
<proteinExistence type="predicted"/>
<dbReference type="Pfam" id="PF14417">
    <property type="entry name" value="MEDS"/>
    <property type="match status" value="1"/>
</dbReference>
<dbReference type="Gene3D" id="3.30.565.10">
    <property type="entry name" value="Histidine kinase-like ATPase, C-terminal domain"/>
    <property type="match status" value="1"/>
</dbReference>